<proteinExistence type="predicted"/>
<gene>
    <name evidence="2" type="ORF">L484_024875</name>
</gene>
<dbReference type="AlphaFoldDB" id="W9QWK4"/>
<keyword evidence="3" id="KW-1185">Reference proteome</keyword>
<evidence type="ECO:0000313" key="3">
    <source>
        <dbReference type="Proteomes" id="UP000030645"/>
    </source>
</evidence>
<organism evidence="2 3">
    <name type="scientific">Morus notabilis</name>
    <dbReference type="NCBI Taxonomy" id="981085"/>
    <lineage>
        <taxon>Eukaryota</taxon>
        <taxon>Viridiplantae</taxon>
        <taxon>Streptophyta</taxon>
        <taxon>Embryophyta</taxon>
        <taxon>Tracheophyta</taxon>
        <taxon>Spermatophyta</taxon>
        <taxon>Magnoliopsida</taxon>
        <taxon>eudicotyledons</taxon>
        <taxon>Gunneridae</taxon>
        <taxon>Pentapetalae</taxon>
        <taxon>rosids</taxon>
        <taxon>fabids</taxon>
        <taxon>Rosales</taxon>
        <taxon>Moraceae</taxon>
        <taxon>Moreae</taxon>
        <taxon>Morus</taxon>
    </lineage>
</organism>
<evidence type="ECO:0000256" key="1">
    <source>
        <dbReference type="SAM" id="MobiDB-lite"/>
    </source>
</evidence>
<protein>
    <submittedName>
        <fullName evidence="2">Uncharacterized protein</fullName>
    </submittedName>
</protein>
<dbReference type="Proteomes" id="UP000030645">
    <property type="component" value="Unassembled WGS sequence"/>
</dbReference>
<evidence type="ECO:0000313" key="2">
    <source>
        <dbReference type="EMBL" id="EXB56333.1"/>
    </source>
</evidence>
<dbReference type="EMBL" id="KE344284">
    <property type="protein sequence ID" value="EXB56333.1"/>
    <property type="molecule type" value="Genomic_DNA"/>
</dbReference>
<sequence length="69" mass="7690">MEKTHPMGNLRLRPHPFLCGDGDGDGNNLRGMRNNPQPSPRPIAIPNRYILGDSRLLNSQAPVKRTNLC</sequence>
<feature type="region of interest" description="Disordered" evidence="1">
    <location>
        <begin position="1"/>
        <end position="46"/>
    </location>
</feature>
<reference evidence="3" key="1">
    <citation type="submission" date="2013-01" db="EMBL/GenBank/DDBJ databases">
        <title>Draft Genome Sequence of a Mulberry Tree, Morus notabilis C.K. Schneid.</title>
        <authorList>
            <person name="He N."/>
            <person name="Zhao S."/>
        </authorList>
    </citation>
    <scope>NUCLEOTIDE SEQUENCE</scope>
</reference>
<accession>W9QWK4</accession>
<name>W9QWK4_9ROSA</name>